<sequence length="251" mass="27530">MIKPAFAKTRRTLLLGLLTSLIGLPAVAQQAREEAGIRVRCLAFVIGAQPPPEVYAFNPAKKDAGSVKLEVKTFLNHQAETLPDGTQNLLLTTDPDPSSTLIQEKLVAKATLPDGARSVILLFVPGTGKAGDLPYRIFVVDDTRKAFPEGSLMVLNMSPTEVRFQLDEKDLRFKKGTTNLVKELDAGPDNLIDMRAFCRIGPGNAAKDWKRIAAARWAPPGKKRVFQVLFLDPVSQEIQLRGFTDVAKVVR</sequence>
<feature type="signal peptide" evidence="1">
    <location>
        <begin position="1"/>
        <end position="28"/>
    </location>
</feature>
<evidence type="ECO:0000313" key="3">
    <source>
        <dbReference type="Proteomes" id="UP001476282"/>
    </source>
</evidence>
<comment type="caution">
    <text evidence="2">The sequence shown here is derived from an EMBL/GenBank/DDBJ whole genome shotgun (WGS) entry which is preliminary data.</text>
</comment>
<evidence type="ECO:0000256" key="1">
    <source>
        <dbReference type="SAM" id="SignalP"/>
    </source>
</evidence>
<gene>
    <name evidence="2" type="ORF">Hsar01_03436</name>
</gene>
<dbReference type="EMBL" id="BAABRI010000021">
    <property type="protein sequence ID" value="GAA5484195.1"/>
    <property type="molecule type" value="Genomic_DNA"/>
</dbReference>
<reference evidence="2 3" key="1">
    <citation type="submission" date="2024-02" db="EMBL/GenBank/DDBJ databases">
        <title>Haloferula sargassicola NBRC 104335.</title>
        <authorList>
            <person name="Ichikawa N."/>
            <person name="Katano-Makiyama Y."/>
            <person name="Hidaka K."/>
        </authorList>
    </citation>
    <scope>NUCLEOTIDE SEQUENCE [LARGE SCALE GENOMIC DNA]</scope>
    <source>
        <strain evidence="2 3">NBRC 104335</strain>
    </source>
</reference>
<protein>
    <submittedName>
        <fullName evidence="2">Uncharacterized protein</fullName>
    </submittedName>
</protein>
<dbReference type="Proteomes" id="UP001476282">
    <property type="component" value="Unassembled WGS sequence"/>
</dbReference>
<dbReference type="RefSeq" id="WP_353568291.1">
    <property type="nucleotide sequence ID" value="NZ_BAABRI010000021.1"/>
</dbReference>
<keyword evidence="3" id="KW-1185">Reference proteome</keyword>
<keyword evidence="1" id="KW-0732">Signal</keyword>
<name>A0ABP9USH6_9BACT</name>
<organism evidence="2 3">
    <name type="scientific">Haloferula sargassicola</name>
    <dbReference type="NCBI Taxonomy" id="490096"/>
    <lineage>
        <taxon>Bacteria</taxon>
        <taxon>Pseudomonadati</taxon>
        <taxon>Verrucomicrobiota</taxon>
        <taxon>Verrucomicrobiia</taxon>
        <taxon>Verrucomicrobiales</taxon>
        <taxon>Verrucomicrobiaceae</taxon>
        <taxon>Haloferula</taxon>
    </lineage>
</organism>
<accession>A0ABP9USH6</accession>
<feature type="chain" id="PRO_5045320398" evidence="1">
    <location>
        <begin position="29"/>
        <end position="251"/>
    </location>
</feature>
<proteinExistence type="predicted"/>
<evidence type="ECO:0000313" key="2">
    <source>
        <dbReference type="EMBL" id="GAA5484195.1"/>
    </source>
</evidence>